<dbReference type="GO" id="GO:0030154">
    <property type="term" value="P:cell differentiation"/>
    <property type="evidence" value="ECO:0007669"/>
    <property type="project" value="TreeGrafter"/>
</dbReference>
<evidence type="ECO:0000313" key="10">
    <source>
        <dbReference type="Proteomes" id="UP000636709"/>
    </source>
</evidence>
<dbReference type="GO" id="GO:0006355">
    <property type="term" value="P:regulation of DNA-templated transcription"/>
    <property type="evidence" value="ECO:0007669"/>
    <property type="project" value="InterPro"/>
</dbReference>
<comment type="caution">
    <text evidence="9">The sequence shown here is derived from an EMBL/GenBank/DDBJ whole genome shotgun (WGS) entry which is preliminary data.</text>
</comment>
<proteinExistence type="inferred from homology"/>
<reference evidence="9" key="1">
    <citation type="submission" date="2020-07" db="EMBL/GenBank/DDBJ databases">
        <title>Genome sequence and genetic diversity analysis of an under-domesticated orphan crop, white fonio (Digitaria exilis).</title>
        <authorList>
            <person name="Bennetzen J.L."/>
            <person name="Chen S."/>
            <person name="Ma X."/>
            <person name="Wang X."/>
            <person name="Yssel A.E.J."/>
            <person name="Chaluvadi S.R."/>
            <person name="Johnson M."/>
            <person name="Gangashetty P."/>
            <person name="Hamidou F."/>
            <person name="Sanogo M.D."/>
            <person name="Zwaenepoel A."/>
            <person name="Wallace J."/>
            <person name="Van De Peer Y."/>
            <person name="Van Deynze A."/>
        </authorList>
    </citation>
    <scope>NUCLEOTIDE SEQUENCE</scope>
    <source>
        <tissue evidence="9">Leaves</tissue>
    </source>
</reference>
<keyword evidence="3 6" id="KW-0863">Zinc-finger</keyword>
<keyword evidence="5" id="KW-0010">Activator</keyword>
<gene>
    <name evidence="9" type="ORF">HU200_012095</name>
</gene>
<evidence type="ECO:0000313" key="9">
    <source>
        <dbReference type="EMBL" id="KAF8751419.1"/>
    </source>
</evidence>
<dbReference type="Proteomes" id="UP000636709">
    <property type="component" value="Unassembled WGS sequence"/>
</dbReference>
<dbReference type="CDD" id="cd00202">
    <property type="entry name" value="ZnF_GATA"/>
    <property type="match status" value="1"/>
</dbReference>
<sequence>MTRIAHGQWHNLTCGRSNTEREGPILRDGVQGQVKRRNGISTRGIDRALVQLGTPIRSSRHGFDLKADLFFRGGKAPCFFIGHVTYASGPQLIIVLPYYSNRSGQPPPSSVVKHTLAAQLWRRHPNGAGNRSACPFIWRVRGSMRRGRVTWHVHADACPQLDREQVRKGAKGNRASERAFEQAVINTRPGREDGVVAQWLPLYLLLKNRSLQLTLPLSSSPVRAPAPRQLNPTPLSLSLSSLSLRHFRFRLFPLLAHTSKTEGANQQKRADSPMEAEYGCYGGGGAGTRERKAAGCGDHFVVDDLLVLPYDDDEEGGGDAAAGDGEAPPCLQGAVDAAGGGGAVVKEEGGLGNFSADSSTVTALDSCSNSFSGLGDGDFPGEFCEPYDQLAELEWLSNYMGEGDDAFATEDLQKLKLISGGFSPAVNAPPAPVAPAAAAAQQPGMFLPEAPVPAKARSKRSRAAPGNWSSRLLVLPPPPASPPSPASMAISPAESGISAQEAFHGNKPSSKPSNKKKDASPQPQPPSSAASGGAQPGGGSAASAEGRRCLHCETDKTPQWRTGPMGPKTLCNACGVRYKSGRLVPEYRPAASPTFVMSKHSNSHRKVMELRRQKEGHHHHQPEHHQQHVIAGGGHGGLMHMQSPLLFDGPAAAPIVAGDDFLIHHHLGADYRQLI</sequence>
<evidence type="ECO:0000256" key="6">
    <source>
        <dbReference type="PROSITE-ProRule" id="PRU00094"/>
    </source>
</evidence>
<evidence type="ECO:0000259" key="8">
    <source>
        <dbReference type="PROSITE" id="PS50114"/>
    </source>
</evidence>
<organism evidence="9 10">
    <name type="scientific">Digitaria exilis</name>
    <dbReference type="NCBI Taxonomy" id="1010633"/>
    <lineage>
        <taxon>Eukaryota</taxon>
        <taxon>Viridiplantae</taxon>
        <taxon>Streptophyta</taxon>
        <taxon>Embryophyta</taxon>
        <taxon>Tracheophyta</taxon>
        <taxon>Spermatophyta</taxon>
        <taxon>Magnoliopsida</taxon>
        <taxon>Liliopsida</taxon>
        <taxon>Poales</taxon>
        <taxon>Poaceae</taxon>
        <taxon>PACMAD clade</taxon>
        <taxon>Panicoideae</taxon>
        <taxon>Panicodae</taxon>
        <taxon>Paniceae</taxon>
        <taxon>Anthephorinae</taxon>
        <taxon>Digitaria</taxon>
    </lineage>
</organism>
<comment type="similarity">
    <text evidence="1">Belongs to the type IV zinc-finger family. Class A subfamily.</text>
</comment>
<keyword evidence="4" id="KW-0862">Zinc</keyword>
<feature type="region of interest" description="Disordered" evidence="7">
    <location>
        <begin position="452"/>
        <end position="544"/>
    </location>
</feature>
<dbReference type="FunFam" id="3.30.50.10:FF:000018">
    <property type="entry name" value="GATA transcription factor"/>
    <property type="match status" value="1"/>
</dbReference>
<keyword evidence="10" id="KW-1185">Reference proteome</keyword>
<dbReference type="GO" id="GO:0043565">
    <property type="term" value="F:sequence-specific DNA binding"/>
    <property type="evidence" value="ECO:0007669"/>
    <property type="project" value="InterPro"/>
</dbReference>
<dbReference type="GO" id="GO:0008270">
    <property type="term" value="F:zinc ion binding"/>
    <property type="evidence" value="ECO:0007669"/>
    <property type="project" value="UniProtKB-KW"/>
</dbReference>
<dbReference type="PANTHER" id="PTHR45658:SF45">
    <property type="entry name" value="GATA TRANSCRIPTION FACTOR"/>
    <property type="match status" value="1"/>
</dbReference>
<dbReference type="InterPro" id="IPR013088">
    <property type="entry name" value="Znf_NHR/GATA"/>
</dbReference>
<evidence type="ECO:0000256" key="1">
    <source>
        <dbReference type="ARBA" id="ARBA00005694"/>
    </source>
</evidence>
<dbReference type="AlphaFoldDB" id="A0A835KKU7"/>
<dbReference type="SMART" id="SM00401">
    <property type="entry name" value="ZnF_GATA"/>
    <property type="match status" value="1"/>
</dbReference>
<dbReference type="GO" id="GO:0005634">
    <property type="term" value="C:nucleus"/>
    <property type="evidence" value="ECO:0007669"/>
    <property type="project" value="TreeGrafter"/>
</dbReference>
<dbReference type="PROSITE" id="PS50114">
    <property type="entry name" value="GATA_ZN_FINGER_2"/>
    <property type="match status" value="1"/>
</dbReference>
<dbReference type="PROSITE" id="PS00344">
    <property type="entry name" value="GATA_ZN_FINGER_1"/>
    <property type="match status" value="1"/>
</dbReference>
<evidence type="ECO:0000256" key="7">
    <source>
        <dbReference type="SAM" id="MobiDB-lite"/>
    </source>
</evidence>
<evidence type="ECO:0000256" key="5">
    <source>
        <dbReference type="ARBA" id="ARBA00023159"/>
    </source>
</evidence>
<feature type="domain" description="GATA-type" evidence="8">
    <location>
        <begin position="543"/>
        <end position="579"/>
    </location>
</feature>
<dbReference type="OrthoDB" id="2162994at2759"/>
<dbReference type="InterPro" id="IPR051140">
    <property type="entry name" value="GATA_TF"/>
</dbReference>
<protein>
    <recommendedName>
        <fullName evidence="8">GATA-type domain-containing protein</fullName>
    </recommendedName>
</protein>
<dbReference type="InterPro" id="IPR000679">
    <property type="entry name" value="Znf_GATA"/>
</dbReference>
<dbReference type="Pfam" id="PF00320">
    <property type="entry name" value="GATA"/>
    <property type="match status" value="1"/>
</dbReference>
<evidence type="ECO:0000256" key="4">
    <source>
        <dbReference type="ARBA" id="ARBA00022833"/>
    </source>
</evidence>
<name>A0A835KKU7_9POAL</name>
<keyword evidence="2" id="KW-0479">Metal-binding</keyword>
<dbReference type="PANTHER" id="PTHR45658">
    <property type="entry name" value="GATA TRANSCRIPTION FACTOR"/>
    <property type="match status" value="1"/>
</dbReference>
<evidence type="ECO:0000256" key="2">
    <source>
        <dbReference type="ARBA" id="ARBA00022723"/>
    </source>
</evidence>
<dbReference type="SUPFAM" id="SSF57716">
    <property type="entry name" value="Glucocorticoid receptor-like (DNA-binding domain)"/>
    <property type="match status" value="1"/>
</dbReference>
<dbReference type="Gene3D" id="3.30.50.10">
    <property type="entry name" value="Erythroid Transcription Factor GATA-1, subunit A"/>
    <property type="match status" value="1"/>
</dbReference>
<evidence type="ECO:0000256" key="3">
    <source>
        <dbReference type="ARBA" id="ARBA00022771"/>
    </source>
</evidence>
<accession>A0A835KKU7</accession>
<dbReference type="EMBL" id="JACEFO010000967">
    <property type="protein sequence ID" value="KAF8751419.1"/>
    <property type="molecule type" value="Genomic_DNA"/>
</dbReference>
<feature type="compositionally biased region" description="Pro residues" evidence="7">
    <location>
        <begin position="475"/>
        <end position="485"/>
    </location>
</feature>